<dbReference type="InParanoid" id="A0A4R2PI73"/>
<reference evidence="14 15" key="1">
    <citation type="submission" date="2019-03" db="EMBL/GenBank/DDBJ databases">
        <title>Genomic Encyclopedia of Type Strains, Phase IV (KMG-IV): sequencing the most valuable type-strain genomes for metagenomic binning, comparative biology and taxonomic classification.</title>
        <authorList>
            <person name="Goeker M."/>
        </authorList>
    </citation>
    <scope>NUCLEOTIDE SEQUENCE [LARGE SCALE GENOMIC DNA]</scope>
    <source>
        <strain evidence="14 15">DSM 2132</strain>
    </source>
</reference>
<evidence type="ECO:0000313" key="14">
    <source>
        <dbReference type="EMBL" id="TCP35172.1"/>
    </source>
</evidence>
<name>A0A4R2PI73_RHOSA</name>
<evidence type="ECO:0000256" key="8">
    <source>
        <dbReference type="ARBA" id="ARBA00014472"/>
    </source>
</evidence>
<dbReference type="InterPro" id="IPR001544">
    <property type="entry name" value="Aminotrans_IV"/>
</dbReference>
<dbReference type="GO" id="GO:0004084">
    <property type="term" value="F:branched-chain-amino-acid transaminase activity"/>
    <property type="evidence" value="ECO:0007669"/>
    <property type="project" value="UniProtKB-EC"/>
</dbReference>
<keyword evidence="9" id="KW-0663">Pyridoxal phosphate</keyword>
<comment type="catalytic activity">
    <reaction evidence="12">
        <text>L-isoleucine + 2-oxoglutarate = (S)-3-methyl-2-oxopentanoate + L-glutamate</text>
        <dbReference type="Rhea" id="RHEA:24801"/>
        <dbReference type="ChEBI" id="CHEBI:16810"/>
        <dbReference type="ChEBI" id="CHEBI:29985"/>
        <dbReference type="ChEBI" id="CHEBI:35146"/>
        <dbReference type="ChEBI" id="CHEBI:58045"/>
        <dbReference type="EC" id="2.6.1.42"/>
    </reaction>
</comment>
<keyword evidence="10" id="KW-0028">Amino-acid biosynthesis</keyword>
<dbReference type="GO" id="GO:0008652">
    <property type="term" value="P:amino acid biosynthetic process"/>
    <property type="evidence" value="ECO:0007669"/>
    <property type="project" value="UniProtKB-ARBA"/>
</dbReference>
<dbReference type="GO" id="GO:0005829">
    <property type="term" value="C:cytosol"/>
    <property type="evidence" value="ECO:0007669"/>
    <property type="project" value="TreeGrafter"/>
</dbReference>
<dbReference type="InterPro" id="IPR043131">
    <property type="entry name" value="BCAT-like_N"/>
</dbReference>
<dbReference type="EMBL" id="SLXO01000004">
    <property type="protein sequence ID" value="TCP35172.1"/>
    <property type="molecule type" value="Genomic_DNA"/>
</dbReference>
<comment type="pathway">
    <text evidence="3">Amino-acid biosynthesis; L-isoleucine biosynthesis; L-isoleucine from 2-oxobutanoate: step 4/4.</text>
</comment>
<dbReference type="InterPro" id="IPR050571">
    <property type="entry name" value="Class-IV_PLP-Dep_Aminotrnsfr"/>
</dbReference>
<keyword evidence="15" id="KW-1185">Reference proteome</keyword>
<keyword evidence="10" id="KW-0100">Branched-chain amino acid biosynthesis</keyword>
<keyword evidence="14" id="KW-0032">Aminotransferase</keyword>
<accession>A0A4R2PI73</accession>
<dbReference type="PANTHER" id="PTHR42743:SF11">
    <property type="entry name" value="AMINODEOXYCHORISMATE LYASE"/>
    <property type="match status" value="1"/>
</dbReference>
<evidence type="ECO:0000256" key="11">
    <source>
        <dbReference type="ARBA" id="ARBA00048212"/>
    </source>
</evidence>
<evidence type="ECO:0000256" key="4">
    <source>
        <dbReference type="ARBA" id="ARBA00004931"/>
    </source>
</evidence>
<dbReference type="Gene3D" id="3.20.10.10">
    <property type="entry name" value="D-amino Acid Aminotransferase, subunit A, domain 2"/>
    <property type="match status" value="1"/>
</dbReference>
<comment type="function">
    <text evidence="2">Acts on leucine, isoleucine and valine.</text>
</comment>
<evidence type="ECO:0000256" key="12">
    <source>
        <dbReference type="ARBA" id="ARBA00048798"/>
    </source>
</evidence>
<evidence type="ECO:0000256" key="10">
    <source>
        <dbReference type="ARBA" id="ARBA00023304"/>
    </source>
</evidence>
<comment type="catalytic activity">
    <reaction evidence="13">
        <text>L-leucine + 2-oxoglutarate = 4-methyl-2-oxopentanoate + L-glutamate</text>
        <dbReference type="Rhea" id="RHEA:18321"/>
        <dbReference type="ChEBI" id="CHEBI:16810"/>
        <dbReference type="ChEBI" id="CHEBI:17865"/>
        <dbReference type="ChEBI" id="CHEBI:29985"/>
        <dbReference type="ChEBI" id="CHEBI:57427"/>
        <dbReference type="EC" id="2.6.1.42"/>
    </reaction>
</comment>
<comment type="pathway">
    <text evidence="5">Amino-acid biosynthesis; L-leucine biosynthesis; L-leucine from 3-methyl-2-oxobutanoate: step 4/4.</text>
</comment>
<organism evidence="14 15">
    <name type="scientific">Rhodothalassium salexigens DSM 2132</name>
    <dbReference type="NCBI Taxonomy" id="1188247"/>
    <lineage>
        <taxon>Bacteria</taxon>
        <taxon>Pseudomonadati</taxon>
        <taxon>Pseudomonadota</taxon>
        <taxon>Alphaproteobacteria</taxon>
        <taxon>Rhodothalassiales</taxon>
        <taxon>Rhodothalassiaceae</taxon>
        <taxon>Rhodothalassium</taxon>
    </lineage>
</organism>
<dbReference type="FunFam" id="3.20.10.10:FF:000002">
    <property type="entry name" value="D-alanine aminotransferase"/>
    <property type="match status" value="1"/>
</dbReference>
<dbReference type="InterPro" id="IPR036038">
    <property type="entry name" value="Aminotransferase-like"/>
</dbReference>
<dbReference type="GO" id="GO:0009082">
    <property type="term" value="P:branched-chain amino acid biosynthetic process"/>
    <property type="evidence" value="ECO:0007669"/>
    <property type="project" value="UniProtKB-KW"/>
</dbReference>
<proteinExistence type="inferred from homology"/>
<dbReference type="Proteomes" id="UP000295399">
    <property type="component" value="Unassembled WGS sequence"/>
</dbReference>
<evidence type="ECO:0000256" key="3">
    <source>
        <dbReference type="ARBA" id="ARBA00004824"/>
    </source>
</evidence>
<sequence length="292" mass="31190">MPRIAYLNGQYVPHGDAMVHIEDRGYQFSDGVYEVTLALGGRLLDEDRHLARLGRSLAALDIAPPLGEPALKVAMRKLVALNRLPDALLYQQVTRGVAPRGHAFPKRPVRPALVMTVRRFDPAAVAARQTQGAAVVTVPDLRWRRCDIKSVSLLGNVLAKQAASAAGAQEAWMVDTVGVTEGASTTAWIVTQGGEVVSRQLSQSLLPGVTRAVIADALAPLGVRFVERPFTVAEAQAAAEAFFTSTTSFVMPVTSIDGQTVADGRPGPVTRAIQAAHWAHVRAATGRPQSPR</sequence>
<dbReference type="PANTHER" id="PTHR42743">
    <property type="entry name" value="AMINO-ACID AMINOTRANSFERASE"/>
    <property type="match status" value="1"/>
</dbReference>
<keyword evidence="14" id="KW-0808">Transferase</keyword>
<comment type="similarity">
    <text evidence="6">Belongs to the class-IV pyridoxal-phosphate-dependent aminotransferase family.</text>
</comment>
<dbReference type="Gene3D" id="3.30.470.10">
    <property type="match status" value="1"/>
</dbReference>
<evidence type="ECO:0000256" key="6">
    <source>
        <dbReference type="ARBA" id="ARBA00009320"/>
    </source>
</evidence>
<dbReference type="Pfam" id="PF01063">
    <property type="entry name" value="Aminotran_4"/>
    <property type="match status" value="1"/>
</dbReference>
<comment type="caution">
    <text evidence="14">The sequence shown here is derived from an EMBL/GenBank/DDBJ whole genome shotgun (WGS) entry which is preliminary data.</text>
</comment>
<dbReference type="InterPro" id="IPR043132">
    <property type="entry name" value="BCAT-like_C"/>
</dbReference>
<evidence type="ECO:0000256" key="2">
    <source>
        <dbReference type="ARBA" id="ARBA00003109"/>
    </source>
</evidence>
<evidence type="ECO:0000256" key="13">
    <source>
        <dbReference type="ARBA" id="ARBA00049229"/>
    </source>
</evidence>
<dbReference type="AlphaFoldDB" id="A0A4R2PI73"/>
<dbReference type="SUPFAM" id="SSF56752">
    <property type="entry name" value="D-aminoacid aminotransferase-like PLP-dependent enzymes"/>
    <property type="match status" value="1"/>
</dbReference>
<evidence type="ECO:0000256" key="5">
    <source>
        <dbReference type="ARBA" id="ARBA00005072"/>
    </source>
</evidence>
<dbReference type="RefSeq" id="WP_132708083.1">
    <property type="nucleotide sequence ID" value="NZ_JACIGF010000004.1"/>
</dbReference>
<gene>
    <name evidence="14" type="ORF">EV659_10421</name>
</gene>
<dbReference type="EC" id="2.6.1.42" evidence="7"/>
<comment type="cofactor">
    <cofactor evidence="1">
        <name>pyridoxal 5'-phosphate</name>
        <dbReference type="ChEBI" id="CHEBI:597326"/>
    </cofactor>
</comment>
<comment type="catalytic activity">
    <reaction evidence="11">
        <text>L-valine + 2-oxoglutarate = 3-methyl-2-oxobutanoate + L-glutamate</text>
        <dbReference type="Rhea" id="RHEA:24813"/>
        <dbReference type="ChEBI" id="CHEBI:11851"/>
        <dbReference type="ChEBI" id="CHEBI:16810"/>
        <dbReference type="ChEBI" id="CHEBI:29985"/>
        <dbReference type="ChEBI" id="CHEBI:57762"/>
        <dbReference type="EC" id="2.6.1.42"/>
    </reaction>
</comment>
<evidence type="ECO:0000256" key="1">
    <source>
        <dbReference type="ARBA" id="ARBA00001933"/>
    </source>
</evidence>
<evidence type="ECO:0000256" key="9">
    <source>
        <dbReference type="ARBA" id="ARBA00022898"/>
    </source>
</evidence>
<dbReference type="NCBIfam" id="NF005209">
    <property type="entry name" value="PRK06680.1"/>
    <property type="match status" value="1"/>
</dbReference>
<evidence type="ECO:0000313" key="15">
    <source>
        <dbReference type="Proteomes" id="UP000295399"/>
    </source>
</evidence>
<protein>
    <recommendedName>
        <fullName evidence="8">Probable branched-chain-amino-acid aminotransferase</fullName>
        <ecNumber evidence="7">2.6.1.42</ecNumber>
    </recommendedName>
</protein>
<evidence type="ECO:0000256" key="7">
    <source>
        <dbReference type="ARBA" id="ARBA00013053"/>
    </source>
</evidence>
<dbReference type="OrthoDB" id="9805628at2"/>
<comment type="pathway">
    <text evidence="4">Amino-acid biosynthesis; L-valine biosynthesis; L-valine from pyruvate: step 4/4.</text>
</comment>